<dbReference type="RefSeq" id="WP_382432942.1">
    <property type="nucleotide sequence ID" value="NZ_JBHSHJ010000008.1"/>
</dbReference>
<keyword evidence="8" id="KW-1185">Reference proteome</keyword>
<dbReference type="PROSITE" id="PS00211">
    <property type="entry name" value="ABC_TRANSPORTER_1"/>
    <property type="match status" value="1"/>
</dbReference>
<gene>
    <name evidence="7" type="ORF">ACFO6X_10980</name>
</gene>
<dbReference type="Pfam" id="PF00005">
    <property type="entry name" value="ABC_tran"/>
    <property type="match status" value="1"/>
</dbReference>
<comment type="caution">
    <text evidence="7">The sequence shown here is derived from an EMBL/GenBank/DDBJ whole genome shotgun (WGS) entry which is preliminary data.</text>
</comment>
<protein>
    <submittedName>
        <fullName evidence="7">ABC transporter ATP-binding protein</fullName>
    </submittedName>
</protein>
<feature type="domain" description="ABC transporter" evidence="6">
    <location>
        <begin position="18"/>
        <end position="247"/>
    </location>
</feature>
<evidence type="ECO:0000256" key="4">
    <source>
        <dbReference type="ARBA" id="ARBA00022741"/>
    </source>
</evidence>
<dbReference type="InterPro" id="IPR003439">
    <property type="entry name" value="ABC_transporter-like_ATP-bd"/>
</dbReference>
<evidence type="ECO:0000313" key="8">
    <source>
        <dbReference type="Proteomes" id="UP001596001"/>
    </source>
</evidence>
<evidence type="ECO:0000256" key="2">
    <source>
        <dbReference type="ARBA" id="ARBA00022448"/>
    </source>
</evidence>
<dbReference type="InterPro" id="IPR003593">
    <property type="entry name" value="AAA+_ATPase"/>
</dbReference>
<evidence type="ECO:0000256" key="5">
    <source>
        <dbReference type="ARBA" id="ARBA00022840"/>
    </source>
</evidence>
<dbReference type="Proteomes" id="UP001596001">
    <property type="component" value="Unassembled WGS sequence"/>
</dbReference>
<keyword evidence="3" id="KW-0472">Membrane</keyword>
<keyword evidence="2" id="KW-0813">Transport</keyword>
<dbReference type="InterPro" id="IPR017911">
    <property type="entry name" value="MacB-like_ATP-bd"/>
</dbReference>
<dbReference type="PANTHER" id="PTHR24220">
    <property type="entry name" value="IMPORT ATP-BINDING PROTEIN"/>
    <property type="match status" value="1"/>
</dbReference>
<dbReference type="SMART" id="SM00382">
    <property type="entry name" value="AAA"/>
    <property type="match status" value="1"/>
</dbReference>
<keyword evidence="4" id="KW-0547">Nucleotide-binding</keyword>
<sequence length="247" mass="26599">MKTSLPIPPSPAAAPSLITLQGVTKQYHIGQPSETEVLHGLDLQVQRGEFIALIGPSGSGKSTLLNILGLLEPLTQGSYQLAGEAVQGLNDAELTLRRRRLLGFVFQFHHLLPAFSALENVTLPALMAEGHVSAREQERARSLLAAVGLGQALHKRPNELSGGMQQRVAIARALIMEPPLVLADEPTGNLDTASSSEVFALLRRIHAERGTTFIVVTHDPRLAARCDRQVELVDGRIARDGNPTQDA</sequence>
<proteinExistence type="inferred from homology"/>
<comment type="similarity">
    <text evidence="1">Belongs to the ABC transporter superfamily.</text>
</comment>
<dbReference type="GO" id="GO:0005524">
    <property type="term" value="F:ATP binding"/>
    <property type="evidence" value="ECO:0007669"/>
    <property type="project" value="UniProtKB-KW"/>
</dbReference>
<organism evidence="7 8">
    <name type="scientific">Giesbergeria sinuosa</name>
    <dbReference type="NCBI Taxonomy" id="80883"/>
    <lineage>
        <taxon>Bacteria</taxon>
        <taxon>Pseudomonadati</taxon>
        <taxon>Pseudomonadota</taxon>
        <taxon>Betaproteobacteria</taxon>
        <taxon>Burkholderiales</taxon>
        <taxon>Comamonadaceae</taxon>
        <taxon>Giesbergeria</taxon>
    </lineage>
</organism>
<dbReference type="PROSITE" id="PS50893">
    <property type="entry name" value="ABC_TRANSPORTER_2"/>
    <property type="match status" value="1"/>
</dbReference>
<accession>A0ABV9QFF0</accession>
<keyword evidence="5 7" id="KW-0067">ATP-binding</keyword>
<name>A0ABV9QFF0_9BURK</name>
<dbReference type="Gene3D" id="3.40.50.300">
    <property type="entry name" value="P-loop containing nucleotide triphosphate hydrolases"/>
    <property type="match status" value="1"/>
</dbReference>
<evidence type="ECO:0000313" key="7">
    <source>
        <dbReference type="EMBL" id="MFC4789501.1"/>
    </source>
</evidence>
<dbReference type="InterPro" id="IPR017871">
    <property type="entry name" value="ABC_transporter-like_CS"/>
</dbReference>
<dbReference type="SUPFAM" id="SSF52540">
    <property type="entry name" value="P-loop containing nucleoside triphosphate hydrolases"/>
    <property type="match status" value="1"/>
</dbReference>
<evidence type="ECO:0000256" key="3">
    <source>
        <dbReference type="ARBA" id="ARBA00022475"/>
    </source>
</evidence>
<evidence type="ECO:0000256" key="1">
    <source>
        <dbReference type="ARBA" id="ARBA00005417"/>
    </source>
</evidence>
<dbReference type="PANTHER" id="PTHR24220:SF689">
    <property type="entry name" value="LIPOPROTEIN-RELEASING SYSTEM ATP-BINDING PROTEIN LOLD"/>
    <property type="match status" value="1"/>
</dbReference>
<reference evidence="8" key="1">
    <citation type="journal article" date="2019" name="Int. J. Syst. Evol. Microbiol.">
        <title>The Global Catalogue of Microorganisms (GCM) 10K type strain sequencing project: providing services to taxonomists for standard genome sequencing and annotation.</title>
        <authorList>
            <consortium name="The Broad Institute Genomics Platform"/>
            <consortium name="The Broad Institute Genome Sequencing Center for Infectious Disease"/>
            <person name="Wu L."/>
            <person name="Ma J."/>
        </authorList>
    </citation>
    <scope>NUCLEOTIDE SEQUENCE [LARGE SCALE GENOMIC DNA]</scope>
    <source>
        <strain evidence="8">CCUG 49452</strain>
    </source>
</reference>
<dbReference type="CDD" id="cd03255">
    <property type="entry name" value="ABC_MJ0796_LolCDE_FtsE"/>
    <property type="match status" value="1"/>
</dbReference>
<dbReference type="InterPro" id="IPR027417">
    <property type="entry name" value="P-loop_NTPase"/>
</dbReference>
<evidence type="ECO:0000259" key="6">
    <source>
        <dbReference type="PROSITE" id="PS50893"/>
    </source>
</evidence>
<dbReference type="EMBL" id="JBHSHJ010000008">
    <property type="protein sequence ID" value="MFC4789501.1"/>
    <property type="molecule type" value="Genomic_DNA"/>
</dbReference>
<keyword evidence="3" id="KW-1003">Cell membrane</keyword>
<dbReference type="InterPro" id="IPR015854">
    <property type="entry name" value="ABC_transpr_LolD-like"/>
</dbReference>